<comment type="caution">
    <text evidence="1">The sequence shown here is derived from an EMBL/GenBank/DDBJ whole genome shotgun (WGS) entry which is preliminary data.</text>
</comment>
<reference evidence="1 2" key="1">
    <citation type="submission" date="2022-05" db="EMBL/GenBank/DDBJ databases">
        <authorList>
            <consortium name="Genoscope - CEA"/>
            <person name="William W."/>
        </authorList>
    </citation>
    <scope>NUCLEOTIDE SEQUENCE [LARGE SCALE GENOMIC DNA]</scope>
</reference>
<dbReference type="EMBL" id="CALNXI010000258">
    <property type="protein sequence ID" value="CAH3023369.1"/>
    <property type="molecule type" value="Genomic_DNA"/>
</dbReference>
<dbReference type="Gene3D" id="3.90.70.10">
    <property type="entry name" value="Cysteine proteinases"/>
    <property type="match status" value="1"/>
</dbReference>
<organism evidence="1 2">
    <name type="scientific">Porites evermanni</name>
    <dbReference type="NCBI Taxonomy" id="104178"/>
    <lineage>
        <taxon>Eukaryota</taxon>
        <taxon>Metazoa</taxon>
        <taxon>Cnidaria</taxon>
        <taxon>Anthozoa</taxon>
        <taxon>Hexacorallia</taxon>
        <taxon>Scleractinia</taxon>
        <taxon>Fungiina</taxon>
        <taxon>Poritidae</taxon>
        <taxon>Porites</taxon>
    </lineage>
</organism>
<dbReference type="SUPFAM" id="SSF54001">
    <property type="entry name" value="Cysteine proteinases"/>
    <property type="match status" value="1"/>
</dbReference>
<name>A0ABN8M6V2_9CNID</name>
<sequence length="161" mass="18258">MCSSCSSVTSTTTMETILPLHITKWFIQRMLTTSHLPILDAGWKNLLFNSIYTLHSNSLPPSIPEMLSASPGCIVQSFLRDYSHPVELESSYYCSSCSKSTDAWKRLLTCQSPLSLCIQVVRFQNDGKKLGNSIDYKEKVFFRNTITLQTKEPQQLMSHIN</sequence>
<proteinExistence type="predicted"/>
<protein>
    <submittedName>
        <fullName evidence="1">Uncharacterized protein</fullName>
    </submittedName>
</protein>
<dbReference type="Proteomes" id="UP001159427">
    <property type="component" value="Unassembled WGS sequence"/>
</dbReference>
<accession>A0ABN8M6V2</accession>
<dbReference type="InterPro" id="IPR038765">
    <property type="entry name" value="Papain-like_cys_pep_sf"/>
</dbReference>
<evidence type="ECO:0000313" key="1">
    <source>
        <dbReference type="EMBL" id="CAH3023369.1"/>
    </source>
</evidence>
<evidence type="ECO:0000313" key="2">
    <source>
        <dbReference type="Proteomes" id="UP001159427"/>
    </source>
</evidence>
<gene>
    <name evidence="1" type="ORF">PEVE_00019054</name>
</gene>
<keyword evidence="2" id="KW-1185">Reference proteome</keyword>